<dbReference type="Pfam" id="PF04505">
    <property type="entry name" value="CD225"/>
    <property type="match status" value="1"/>
</dbReference>
<dbReference type="GO" id="GO:0016020">
    <property type="term" value="C:membrane"/>
    <property type="evidence" value="ECO:0007669"/>
    <property type="project" value="UniProtKB-SubCell"/>
</dbReference>
<feature type="region of interest" description="Disordered" evidence="5">
    <location>
        <begin position="1"/>
        <end position="117"/>
    </location>
</feature>
<proteinExistence type="predicted"/>
<keyword evidence="8" id="KW-1185">Reference proteome</keyword>
<evidence type="ECO:0000313" key="8">
    <source>
        <dbReference type="Proteomes" id="UP000295157"/>
    </source>
</evidence>
<feature type="transmembrane region" description="Helical" evidence="6">
    <location>
        <begin position="123"/>
        <end position="143"/>
    </location>
</feature>
<feature type="transmembrane region" description="Helical" evidence="6">
    <location>
        <begin position="175"/>
        <end position="198"/>
    </location>
</feature>
<evidence type="ECO:0000256" key="6">
    <source>
        <dbReference type="SAM" id="Phobius"/>
    </source>
</evidence>
<evidence type="ECO:0000313" key="7">
    <source>
        <dbReference type="EMBL" id="TDC06426.1"/>
    </source>
</evidence>
<keyword evidence="4 6" id="KW-0472">Membrane</keyword>
<name>A0A4V2XKG1_9ACTN</name>
<dbReference type="OrthoDB" id="9815705at2"/>
<reference evidence="7 8" key="1">
    <citation type="submission" date="2019-02" db="EMBL/GenBank/DDBJ databases">
        <title>Draft genome sequences of novel Actinobacteria.</title>
        <authorList>
            <person name="Sahin N."/>
            <person name="Ay H."/>
            <person name="Saygin H."/>
        </authorList>
    </citation>
    <scope>NUCLEOTIDE SEQUENCE [LARGE SCALE GENOMIC DNA]</scope>
    <source>
        <strain evidence="7 8">KC201</strain>
    </source>
</reference>
<keyword evidence="2 6" id="KW-0812">Transmembrane</keyword>
<dbReference type="EMBL" id="SMJZ01000054">
    <property type="protein sequence ID" value="TDC06426.1"/>
    <property type="molecule type" value="Genomic_DNA"/>
</dbReference>
<sequence>MSYGNQGDGGYGAQPPGGGYGQQPPSGGGYGQQPPGGGGYGQQPPSGGGGYGQQPPSGGGGYGGGYGQQPPSGGGGYGQQPPSGGGYGGYGQQPPGGGYGDGGYGQPPGGGYGGGGNPPDNQLVPAILTTLFCCLPLGIVALVKSSQVNSKWQVGDYQGAMQAADEAKTWWKRSLIFGAISIVIGIIAYIVIFFVLAASVSTYSYSTY</sequence>
<accession>A0A4V2XKG1</accession>
<evidence type="ECO:0000256" key="1">
    <source>
        <dbReference type="ARBA" id="ARBA00004370"/>
    </source>
</evidence>
<dbReference type="PRINTS" id="PR01871">
    <property type="entry name" value="ANNEXINVII"/>
</dbReference>
<evidence type="ECO:0000256" key="3">
    <source>
        <dbReference type="ARBA" id="ARBA00022989"/>
    </source>
</evidence>
<dbReference type="RefSeq" id="WP_132333386.1">
    <property type="nucleotide sequence ID" value="NZ_SMJZ01000054.1"/>
</dbReference>
<evidence type="ECO:0000256" key="5">
    <source>
        <dbReference type="SAM" id="MobiDB-lite"/>
    </source>
</evidence>
<evidence type="ECO:0000256" key="4">
    <source>
        <dbReference type="ARBA" id="ARBA00023136"/>
    </source>
</evidence>
<dbReference type="Proteomes" id="UP000295157">
    <property type="component" value="Unassembled WGS sequence"/>
</dbReference>
<dbReference type="InterPro" id="IPR051423">
    <property type="entry name" value="CD225/Dispanin"/>
</dbReference>
<dbReference type="InterPro" id="IPR007593">
    <property type="entry name" value="CD225/Dispanin_fam"/>
</dbReference>
<dbReference type="PANTHER" id="PTHR14948:SF25">
    <property type="entry name" value="DUF4190 DOMAIN-CONTAINING PROTEIN"/>
    <property type="match status" value="1"/>
</dbReference>
<comment type="subcellular location">
    <subcellularLocation>
        <location evidence="1">Membrane</location>
    </subcellularLocation>
</comment>
<dbReference type="AlphaFoldDB" id="A0A4V2XKG1"/>
<dbReference type="PANTHER" id="PTHR14948">
    <property type="entry name" value="NG5"/>
    <property type="match status" value="1"/>
</dbReference>
<keyword evidence="3 6" id="KW-1133">Transmembrane helix</keyword>
<protein>
    <submittedName>
        <fullName evidence="7">CD225/dispanin family protein</fullName>
    </submittedName>
</protein>
<comment type="caution">
    <text evidence="7">The sequence shown here is derived from an EMBL/GenBank/DDBJ whole genome shotgun (WGS) entry which is preliminary data.</text>
</comment>
<organism evidence="7 8">
    <name type="scientific">Nonomuraea longispora</name>
    <dbReference type="NCBI Taxonomy" id="1848320"/>
    <lineage>
        <taxon>Bacteria</taxon>
        <taxon>Bacillati</taxon>
        <taxon>Actinomycetota</taxon>
        <taxon>Actinomycetes</taxon>
        <taxon>Streptosporangiales</taxon>
        <taxon>Streptosporangiaceae</taxon>
        <taxon>Nonomuraea</taxon>
    </lineage>
</organism>
<evidence type="ECO:0000256" key="2">
    <source>
        <dbReference type="ARBA" id="ARBA00022692"/>
    </source>
</evidence>
<gene>
    <name evidence="7" type="ORF">E1267_16320</name>
</gene>